<dbReference type="EMBL" id="KN840460">
    <property type="protein sequence ID" value="KIP09927.1"/>
    <property type="molecule type" value="Genomic_DNA"/>
</dbReference>
<evidence type="ECO:0000313" key="1">
    <source>
        <dbReference type="EMBL" id="KIP09927.1"/>
    </source>
</evidence>
<evidence type="ECO:0000313" key="2">
    <source>
        <dbReference type="Proteomes" id="UP000053257"/>
    </source>
</evidence>
<organism evidence="1 2">
    <name type="scientific">Phlebiopsis gigantea (strain 11061_1 CR5-6)</name>
    <name type="common">White-rot fungus</name>
    <name type="synonym">Peniophora gigantea</name>
    <dbReference type="NCBI Taxonomy" id="745531"/>
    <lineage>
        <taxon>Eukaryota</taxon>
        <taxon>Fungi</taxon>
        <taxon>Dikarya</taxon>
        <taxon>Basidiomycota</taxon>
        <taxon>Agaricomycotina</taxon>
        <taxon>Agaricomycetes</taxon>
        <taxon>Polyporales</taxon>
        <taxon>Phanerochaetaceae</taxon>
        <taxon>Phlebiopsis</taxon>
    </lineage>
</organism>
<reference evidence="1 2" key="1">
    <citation type="journal article" date="2014" name="PLoS Genet.">
        <title>Analysis of the Phlebiopsis gigantea genome, transcriptome and secretome provides insight into its pioneer colonization strategies of wood.</title>
        <authorList>
            <person name="Hori C."/>
            <person name="Ishida T."/>
            <person name="Igarashi K."/>
            <person name="Samejima M."/>
            <person name="Suzuki H."/>
            <person name="Master E."/>
            <person name="Ferreira P."/>
            <person name="Ruiz-Duenas F.J."/>
            <person name="Held B."/>
            <person name="Canessa P."/>
            <person name="Larrondo L.F."/>
            <person name="Schmoll M."/>
            <person name="Druzhinina I.S."/>
            <person name="Kubicek C.P."/>
            <person name="Gaskell J.A."/>
            <person name="Kersten P."/>
            <person name="St John F."/>
            <person name="Glasner J."/>
            <person name="Sabat G."/>
            <person name="Splinter BonDurant S."/>
            <person name="Syed K."/>
            <person name="Yadav J."/>
            <person name="Mgbeahuruike A.C."/>
            <person name="Kovalchuk A."/>
            <person name="Asiegbu F.O."/>
            <person name="Lackner G."/>
            <person name="Hoffmeister D."/>
            <person name="Rencoret J."/>
            <person name="Gutierrez A."/>
            <person name="Sun H."/>
            <person name="Lindquist E."/>
            <person name="Barry K."/>
            <person name="Riley R."/>
            <person name="Grigoriev I.V."/>
            <person name="Henrissat B."/>
            <person name="Kues U."/>
            <person name="Berka R.M."/>
            <person name="Martinez A.T."/>
            <person name="Covert S.F."/>
            <person name="Blanchette R.A."/>
            <person name="Cullen D."/>
        </authorList>
    </citation>
    <scope>NUCLEOTIDE SEQUENCE [LARGE SCALE GENOMIC DNA]</scope>
    <source>
        <strain evidence="1 2">11061_1 CR5-6</strain>
    </source>
</reference>
<keyword evidence="2" id="KW-1185">Reference proteome</keyword>
<proteinExistence type="predicted"/>
<dbReference type="Proteomes" id="UP000053257">
    <property type="component" value="Unassembled WGS sequence"/>
</dbReference>
<accession>A0A0C3SBB6</accession>
<name>A0A0C3SBB6_PHLG1</name>
<gene>
    <name evidence="1" type="ORF">PHLGIDRAFT_288555</name>
</gene>
<protein>
    <submittedName>
        <fullName evidence="1">Uncharacterized protein</fullName>
    </submittedName>
</protein>
<dbReference type="AlphaFoldDB" id="A0A0C3SBB6"/>
<sequence>MQAGGLVDIPVRFLSYADHTATIATQVIVYLILVLQKELNARDVTSDDATSVGGRVPILESRTSICAGVGEISWQGSMAYIVRMQNHAEDVTGSGALSRGRRYH</sequence>
<dbReference type="HOGENOM" id="CLU_2251031_0_0_1"/>